<evidence type="ECO:0000313" key="1">
    <source>
        <dbReference type="EMBL" id="MBX43352.1"/>
    </source>
</evidence>
<protein>
    <submittedName>
        <fullName evidence="1">Uncharacterized protein</fullName>
    </submittedName>
</protein>
<organism evidence="1">
    <name type="scientific">Rhizophora mucronata</name>
    <name type="common">Asiatic mangrove</name>
    <dbReference type="NCBI Taxonomy" id="61149"/>
    <lineage>
        <taxon>Eukaryota</taxon>
        <taxon>Viridiplantae</taxon>
        <taxon>Streptophyta</taxon>
        <taxon>Embryophyta</taxon>
        <taxon>Tracheophyta</taxon>
        <taxon>Spermatophyta</taxon>
        <taxon>Magnoliopsida</taxon>
        <taxon>eudicotyledons</taxon>
        <taxon>Gunneridae</taxon>
        <taxon>Pentapetalae</taxon>
        <taxon>rosids</taxon>
        <taxon>fabids</taxon>
        <taxon>Malpighiales</taxon>
        <taxon>Rhizophoraceae</taxon>
        <taxon>Rhizophora</taxon>
    </lineage>
</organism>
<proteinExistence type="predicted"/>
<accession>A0A2P2NLH9</accession>
<name>A0A2P2NLH9_RHIMU</name>
<dbReference type="AlphaFoldDB" id="A0A2P2NLH9"/>
<reference evidence="1" key="1">
    <citation type="submission" date="2018-02" db="EMBL/GenBank/DDBJ databases">
        <title>Rhizophora mucronata_Transcriptome.</title>
        <authorList>
            <person name="Meera S.P."/>
            <person name="Sreeshan A."/>
            <person name="Augustine A."/>
        </authorList>
    </citation>
    <scope>NUCLEOTIDE SEQUENCE</scope>
    <source>
        <tissue evidence="1">Leaf</tissue>
    </source>
</reference>
<dbReference type="EMBL" id="GGEC01062868">
    <property type="protein sequence ID" value="MBX43352.1"/>
    <property type="molecule type" value="Transcribed_RNA"/>
</dbReference>
<sequence length="84" mass="9251">MHGKEIICGHSHQVPSTEIQVGVDSIRLLVGQILASGPAASANGMGQRGCHTKTGHSFLPYPFWVKQTATLYEWNQNLCMREKT</sequence>